<dbReference type="GO" id="GO:0016747">
    <property type="term" value="F:acyltransferase activity, transferring groups other than amino-acyl groups"/>
    <property type="evidence" value="ECO:0007669"/>
    <property type="project" value="InterPro"/>
</dbReference>
<evidence type="ECO:0000256" key="1">
    <source>
        <dbReference type="SAM" id="Phobius"/>
    </source>
</evidence>
<dbReference type="PANTHER" id="PTHR23028:SF53">
    <property type="entry name" value="ACYL_TRANSF_3 DOMAIN-CONTAINING PROTEIN"/>
    <property type="match status" value="1"/>
</dbReference>
<evidence type="ECO:0000313" key="4">
    <source>
        <dbReference type="EMBL" id="RNE49046.1"/>
    </source>
</evidence>
<dbReference type="GO" id="GO:0009103">
    <property type="term" value="P:lipopolysaccharide biosynthetic process"/>
    <property type="evidence" value="ECO:0007669"/>
    <property type="project" value="TreeGrafter"/>
</dbReference>
<feature type="transmembrane region" description="Helical" evidence="1">
    <location>
        <begin position="185"/>
        <end position="207"/>
    </location>
</feature>
<name>A0A3M8K7B6_9CORY</name>
<feature type="transmembrane region" description="Helical" evidence="1">
    <location>
        <begin position="276"/>
        <end position="299"/>
    </location>
</feature>
<keyword evidence="1" id="KW-0812">Transmembrane</keyword>
<keyword evidence="1" id="KW-1133">Transmembrane helix</keyword>
<evidence type="ECO:0000313" key="5">
    <source>
        <dbReference type="Proteomes" id="UP000266975"/>
    </source>
</evidence>
<feature type="transmembrane region" description="Helical" evidence="1">
    <location>
        <begin position="160"/>
        <end position="178"/>
    </location>
</feature>
<feature type="transmembrane region" description="Helical" evidence="1">
    <location>
        <begin position="335"/>
        <end position="356"/>
    </location>
</feature>
<dbReference type="Proteomes" id="UP000266975">
    <property type="component" value="Unassembled WGS sequence"/>
</dbReference>
<dbReference type="GO" id="GO:0016020">
    <property type="term" value="C:membrane"/>
    <property type="evidence" value="ECO:0007669"/>
    <property type="project" value="TreeGrafter"/>
</dbReference>
<reference evidence="4 5" key="1">
    <citation type="submission" date="2018-02" db="EMBL/GenBank/DDBJ databases">
        <title>Corynebacterium alimpuense sp. nov., a marine obligate actinomycete isolated from sediments of Valparaiso bay, Chile.</title>
        <authorList>
            <person name="Claverias F."/>
            <person name="Gonzales-Siles L."/>
            <person name="Salva-Serra F."/>
            <person name="Inganaes E."/>
            <person name="Molin K."/>
            <person name="Cumsille A."/>
            <person name="Undabarrena A."/>
            <person name="Couve E."/>
            <person name="Moore E.R.B."/>
            <person name="Gomila M."/>
            <person name="Camara B."/>
        </authorList>
    </citation>
    <scope>NUCLEOTIDE SEQUENCE [LARGE SCALE GENOMIC DNA]</scope>
    <source>
        <strain evidence="4 5">CCUG 69366</strain>
    </source>
</reference>
<organism evidence="4 5">
    <name type="scientific">Corynebacterium alimapuense</name>
    <dbReference type="NCBI Taxonomy" id="1576874"/>
    <lineage>
        <taxon>Bacteria</taxon>
        <taxon>Bacillati</taxon>
        <taxon>Actinomycetota</taxon>
        <taxon>Actinomycetes</taxon>
        <taxon>Mycobacteriales</taxon>
        <taxon>Corynebacteriaceae</taxon>
        <taxon>Corynebacterium</taxon>
    </lineage>
</organism>
<gene>
    <name evidence="4" type="ORF">C5L39_05605</name>
</gene>
<feature type="transmembrane region" description="Helical" evidence="1">
    <location>
        <begin position="388"/>
        <end position="411"/>
    </location>
</feature>
<feature type="transmembrane region" description="Helical" evidence="1">
    <location>
        <begin position="92"/>
        <end position="111"/>
    </location>
</feature>
<dbReference type="AlphaFoldDB" id="A0A3M8K7B6"/>
<comment type="caution">
    <text evidence="4">The sequence shown here is derived from an EMBL/GenBank/DDBJ whole genome shotgun (WGS) entry which is preliminary data.</text>
</comment>
<dbReference type="InterPro" id="IPR050879">
    <property type="entry name" value="Acyltransferase_3"/>
</dbReference>
<sequence length="705" mass="78106">MRVTTTGTTETNKTLGATPSSVSYRYDLDGLRGIAIAFVVIFHIFVGRVSGGVDVFLLLSGYFFLGSQLRYASRANASVNPWWPIWRTIRRLLPALILVLVATAAIGWFMVPQLRRVPIADQFTASLLYYQNWELIWQDADYNVASDLVSPLQHLWSMSVQGQFYLLAIALAMTIIWVRRAGYDLMKFVGPALIAVTVISFAYAWWLSAVDQSLNYYSTWTRMWQLTLGGVLALYAKHIVFPGRLRAVLTWVGLAMVLSTGVIFNGAAVFPGPAALYPVGGAVLIILSGGYGRLSTVLAHRSMRWLGDIAYSLYLWHWPLLIITLLVWEQPEPDLLLGLGTLAVSLVLADVTHRLVEMPLRQHAKRPVHGEARAASAKKELMAGGAPVARAIAGAVLTLALIGMLAGQAFWQARLNAVGGVSLDPVVYPGALALSGAAVPQAEAQPDPALLETMGSKIWGDDCISRFGDDPTLLRVDERGEECMYGDLEADRDVYLTGGSHADQWITPLDELGRENGFRIVPLLRQSCPTFAEERDGVFSEDCISFNEQVIDRLAEADPDLVISTTTRPWVETSGRIEQVPESYLSFWEFLADEGIPFVGLRDNPWRTFPDGSPLSVPLCMMDLEDSDACGLFFDEYYQPIDPSAQYLDPLPNMKAVDTSVWYCADGFCPPIIGNLYVYRDSNHLSNAYTLSLKPLLWEEIREFL</sequence>
<keyword evidence="1" id="KW-0472">Membrane</keyword>
<keyword evidence="5" id="KW-1185">Reference proteome</keyword>
<dbReference type="EMBL" id="PTJO01000004">
    <property type="protein sequence ID" value="RNE49046.1"/>
    <property type="molecule type" value="Genomic_DNA"/>
</dbReference>
<evidence type="ECO:0000259" key="3">
    <source>
        <dbReference type="Pfam" id="PF19040"/>
    </source>
</evidence>
<dbReference type="Pfam" id="PF01757">
    <property type="entry name" value="Acyl_transf_3"/>
    <property type="match status" value="1"/>
</dbReference>
<feature type="transmembrane region" description="Helical" evidence="1">
    <location>
        <begin position="311"/>
        <end position="329"/>
    </location>
</feature>
<feature type="transmembrane region" description="Helical" evidence="1">
    <location>
        <begin position="34"/>
        <end position="65"/>
    </location>
</feature>
<feature type="domain" description="Acyltransferase 3" evidence="2">
    <location>
        <begin position="26"/>
        <end position="349"/>
    </location>
</feature>
<dbReference type="InterPro" id="IPR043968">
    <property type="entry name" value="SGNH"/>
</dbReference>
<dbReference type="Pfam" id="PF19040">
    <property type="entry name" value="SGNH"/>
    <property type="match status" value="1"/>
</dbReference>
<keyword evidence="4" id="KW-0012">Acyltransferase</keyword>
<feature type="domain" description="SGNH" evidence="3">
    <location>
        <begin position="479"/>
        <end position="697"/>
    </location>
</feature>
<proteinExistence type="predicted"/>
<dbReference type="InterPro" id="IPR002656">
    <property type="entry name" value="Acyl_transf_3_dom"/>
</dbReference>
<evidence type="ECO:0000259" key="2">
    <source>
        <dbReference type="Pfam" id="PF01757"/>
    </source>
</evidence>
<feature type="transmembrane region" description="Helical" evidence="1">
    <location>
        <begin position="219"/>
        <end position="236"/>
    </location>
</feature>
<protein>
    <submittedName>
        <fullName evidence="4">Acyltransferase</fullName>
    </submittedName>
</protein>
<dbReference type="OrthoDB" id="3404679at2"/>
<dbReference type="PANTHER" id="PTHR23028">
    <property type="entry name" value="ACETYLTRANSFERASE"/>
    <property type="match status" value="1"/>
</dbReference>
<accession>A0A3M8K7B6</accession>
<feature type="transmembrane region" description="Helical" evidence="1">
    <location>
        <begin position="248"/>
        <end position="270"/>
    </location>
</feature>
<keyword evidence="4" id="KW-0808">Transferase</keyword>